<feature type="transmembrane region" description="Helical" evidence="1">
    <location>
        <begin position="45"/>
        <end position="63"/>
    </location>
</feature>
<keyword evidence="1" id="KW-1133">Transmembrane helix</keyword>
<dbReference type="EMBL" id="PFLC01000032">
    <property type="protein sequence ID" value="PIY62686.1"/>
    <property type="molecule type" value="Genomic_DNA"/>
</dbReference>
<reference evidence="3" key="1">
    <citation type="submission" date="2017-09" db="EMBL/GenBank/DDBJ databases">
        <title>Depth-based differentiation of microbial function through sediment-hosted aquifers and enrichment of novel symbionts in the deep terrestrial subsurface.</title>
        <authorList>
            <person name="Probst A.J."/>
            <person name="Ladd B."/>
            <person name="Jarett J.K."/>
            <person name="Geller-Mcgrath D.E."/>
            <person name="Sieber C.M.K."/>
            <person name="Emerson J.B."/>
            <person name="Anantharaman K."/>
            <person name="Thomas B.C."/>
            <person name="Malmstrom R."/>
            <person name="Stieglmeier M."/>
            <person name="Klingl A."/>
            <person name="Woyke T."/>
            <person name="Ryan C.M."/>
            <person name="Banfield J.F."/>
        </authorList>
    </citation>
    <scope>NUCLEOTIDE SEQUENCE [LARGE SCALE GENOMIC DNA]</scope>
</reference>
<feature type="transmembrane region" description="Helical" evidence="1">
    <location>
        <begin position="99"/>
        <end position="118"/>
    </location>
</feature>
<comment type="caution">
    <text evidence="2">The sequence shown here is derived from an EMBL/GenBank/DDBJ whole genome shotgun (WGS) entry which is preliminary data.</text>
</comment>
<dbReference type="Pfam" id="PF13687">
    <property type="entry name" value="DUF4153"/>
    <property type="match status" value="1"/>
</dbReference>
<sequence>MALFGLSGLRSEVDRLTGIKILWSLGASALWVLLMWGFWRHGPDVLGLNAFLYMVAMAGLFVWSLHHQGVKVRKCLFWLVPWGLTAASFLIYYNPFLKMTSLLVLLVSSAIFCNYSLLAVRRPLHWTPHFLVQLVGRGLSFLFFVWRSIRLHTQFVSLRGVSRNGVLWRVIVGVVILAALALCVVLPLLSSADPAFADSVRSITDWFTELISSSPTHRLLFGALLSIMTLAALLAWNSPSEVQEREEKPVDSIVMGIVLGGLLAFYLLFLGIQLQKLWVGRLPFEFDEVIYLVKSGFWQLLFLSVLNVVIYVLTYRRTVPAVQKILAVFTVASLLLLCSAAWRMGLYVTYYGFSYEKFFAVYTVIYCAILFVWLVSRLFVSRRSDVIKFMAVLFVWMYALLALLPVEQFVLRTNVSLSQLPDSHVRLSELTMLSPDVLGLVREYRAAGKLEDVNMERFFLSSPTNDSALFEHDMSYAAENWGRWIERQEEVMSSKAWYETNVMDWLTAVGRN</sequence>
<protein>
    <submittedName>
        <fullName evidence="2">Uncharacterized protein</fullName>
    </submittedName>
</protein>
<feature type="transmembrane region" description="Helical" evidence="1">
    <location>
        <begin position="291"/>
        <end position="313"/>
    </location>
</feature>
<gene>
    <name evidence="2" type="ORF">COY93_02525</name>
</gene>
<name>A0A2M7Q9X7_9BACT</name>
<dbReference type="InterPro" id="IPR025291">
    <property type="entry name" value="DUF4153"/>
</dbReference>
<feature type="transmembrane region" description="Helical" evidence="1">
    <location>
        <begin position="166"/>
        <end position="189"/>
    </location>
</feature>
<organism evidence="2 3">
    <name type="scientific">Candidatus Uhrbacteria bacterium CG_4_10_14_0_8_um_filter_58_22</name>
    <dbReference type="NCBI Taxonomy" id="1975029"/>
    <lineage>
        <taxon>Bacteria</taxon>
        <taxon>Candidatus Uhriibacteriota</taxon>
    </lineage>
</organism>
<evidence type="ECO:0000313" key="2">
    <source>
        <dbReference type="EMBL" id="PIY62686.1"/>
    </source>
</evidence>
<dbReference type="AlphaFoldDB" id="A0A2M7Q9X7"/>
<feature type="transmembrane region" description="Helical" evidence="1">
    <location>
        <begin position="325"/>
        <end position="346"/>
    </location>
</feature>
<feature type="transmembrane region" description="Helical" evidence="1">
    <location>
        <begin position="386"/>
        <end position="406"/>
    </location>
</feature>
<evidence type="ECO:0000256" key="1">
    <source>
        <dbReference type="SAM" id="Phobius"/>
    </source>
</evidence>
<feature type="transmembrane region" description="Helical" evidence="1">
    <location>
        <begin position="358"/>
        <end position="380"/>
    </location>
</feature>
<feature type="transmembrane region" description="Helical" evidence="1">
    <location>
        <begin position="219"/>
        <end position="238"/>
    </location>
</feature>
<accession>A0A2M7Q9X7</accession>
<keyword evidence="1" id="KW-0472">Membrane</keyword>
<dbReference type="Proteomes" id="UP000230973">
    <property type="component" value="Unassembled WGS sequence"/>
</dbReference>
<proteinExistence type="predicted"/>
<feature type="transmembrane region" description="Helical" evidence="1">
    <location>
        <begin position="130"/>
        <end position="146"/>
    </location>
</feature>
<evidence type="ECO:0000313" key="3">
    <source>
        <dbReference type="Proteomes" id="UP000230973"/>
    </source>
</evidence>
<keyword evidence="1" id="KW-0812">Transmembrane</keyword>
<feature type="transmembrane region" description="Helical" evidence="1">
    <location>
        <begin position="75"/>
        <end position="93"/>
    </location>
</feature>
<feature type="transmembrane region" description="Helical" evidence="1">
    <location>
        <begin position="21"/>
        <end position="39"/>
    </location>
</feature>
<feature type="transmembrane region" description="Helical" evidence="1">
    <location>
        <begin position="250"/>
        <end position="270"/>
    </location>
</feature>